<keyword evidence="2" id="KW-1185">Reference proteome</keyword>
<protein>
    <submittedName>
        <fullName evidence="1">Uncharacterized protein</fullName>
    </submittedName>
</protein>
<dbReference type="eggNOG" id="ENOG503091Q">
    <property type="taxonomic scope" value="Bacteria"/>
</dbReference>
<dbReference type="STRING" id="1297617.IB211_02032c"/>
<accession>A0A0S2W5J1</accession>
<name>A0A0S2W5J1_9FIRM</name>
<proteinExistence type="predicted"/>
<sequence length="265" mass="29064">MGMEQKNKVFLALLIALVMVVAILSSFGLNFFSGDQPEIVLPSPVITDSGEQSADDPTAGGGFLPVDVTPETVQSVIATLERPENYYRAITIEVATGGDTTGSFYAQVWVDGAWTRVEMAQPLRAMGLQYTIIYLDKDTGKGMLYRWYGGNNSVKSWAVDERGADLAQHIPTYEEVLELEPERIVEAGFGERDGMSCIYVETDIDELGYLERYWISTDNGLLVGAETEKEGQIVLSMTSTEADVLQQEGNFTLPDGTVLYEPDSG</sequence>
<dbReference type="Proteomes" id="UP000064844">
    <property type="component" value="Chromosome"/>
</dbReference>
<dbReference type="EMBL" id="CP011307">
    <property type="protein sequence ID" value="ALP94423.1"/>
    <property type="molecule type" value="Genomic_DNA"/>
</dbReference>
<evidence type="ECO:0000313" key="2">
    <source>
        <dbReference type="Proteomes" id="UP000064844"/>
    </source>
</evidence>
<evidence type="ECO:0000313" key="1">
    <source>
        <dbReference type="EMBL" id="ALP94423.1"/>
    </source>
</evidence>
<dbReference type="AlphaFoldDB" id="A0A0S2W5J1"/>
<organism evidence="1 2">
    <name type="scientific">Intestinimonas butyriciproducens</name>
    <dbReference type="NCBI Taxonomy" id="1297617"/>
    <lineage>
        <taxon>Bacteria</taxon>
        <taxon>Bacillati</taxon>
        <taxon>Bacillota</taxon>
        <taxon>Clostridia</taxon>
        <taxon>Eubacteriales</taxon>
        <taxon>Intestinimonas</taxon>
    </lineage>
</organism>
<dbReference type="KEGG" id="ibu:IB211_02032c"/>
<reference evidence="1 2" key="1">
    <citation type="journal article" date="2015" name="Nat. Commun.">
        <title>Production of butyrate from lysine and the Amadori product fructoselysine by a human gut commensal.</title>
        <authorList>
            <person name="Bui T.P."/>
            <person name="Ritari J."/>
            <person name="Boeren S."/>
            <person name="de Waard P."/>
            <person name="Plugge C.M."/>
            <person name="de Vos W.M."/>
        </authorList>
    </citation>
    <scope>NUCLEOTIDE SEQUENCE [LARGE SCALE GENOMIC DNA]</scope>
    <source>
        <strain evidence="1 2">AF211</strain>
    </source>
</reference>
<reference evidence="2" key="2">
    <citation type="submission" date="2015-04" db="EMBL/GenBank/DDBJ databases">
        <title>A butyrogenic pathway from the amino acid lysine in a human gut commensal.</title>
        <authorList>
            <person name="de Vos W.M."/>
            <person name="Bui N.T.P."/>
            <person name="Plugge C.M."/>
            <person name="Ritari J."/>
        </authorList>
    </citation>
    <scope>NUCLEOTIDE SEQUENCE [LARGE SCALE GENOMIC DNA]</scope>
    <source>
        <strain evidence="2">AF211</strain>
    </source>
</reference>
<gene>
    <name evidence="1" type="ORF">IB211_02032c</name>
</gene>